<evidence type="ECO:0000313" key="8">
    <source>
        <dbReference type="Proteomes" id="UP000540989"/>
    </source>
</evidence>
<name>A0A7W8E6T2_9BACT</name>
<evidence type="ECO:0000313" key="7">
    <source>
        <dbReference type="EMBL" id="MBB5060679.1"/>
    </source>
</evidence>
<dbReference type="SUPFAM" id="SSF55729">
    <property type="entry name" value="Acyl-CoA N-acyltransferases (Nat)"/>
    <property type="match status" value="1"/>
</dbReference>
<evidence type="ECO:0000259" key="6">
    <source>
        <dbReference type="PROSITE" id="PS51186"/>
    </source>
</evidence>
<evidence type="ECO:0000256" key="2">
    <source>
        <dbReference type="ARBA" id="ARBA00022649"/>
    </source>
</evidence>
<evidence type="ECO:0000256" key="5">
    <source>
        <dbReference type="ARBA" id="ARBA00049880"/>
    </source>
</evidence>
<evidence type="ECO:0000256" key="4">
    <source>
        <dbReference type="ARBA" id="ARBA00023315"/>
    </source>
</evidence>
<keyword evidence="3 7" id="KW-0808">Transferase</keyword>
<protein>
    <submittedName>
        <fullName evidence="7">Putative N-acetyltransferase YhbS</fullName>
    </submittedName>
</protein>
<dbReference type="Pfam" id="PF13673">
    <property type="entry name" value="Acetyltransf_10"/>
    <property type="match status" value="1"/>
</dbReference>
<keyword evidence="4" id="KW-0012">Acyltransferase</keyword>
<dbReference type="PANTHER" id="PTHR36449">
    <property type="entry name" value="ACETYLTRANSFERASE-RELATED"/>
    <property type="match status" value="1"/>
</dbReference>
<organism evidence="7 8">
    <name type="scientific">Granulicella aggregans</name>
    <dbReference type="NCBI Taxonomy" id="474949"/>
    <lineage>
        <taxon>Bacteria</taxon>
        <taxon>Pseudomonadati</taxon>
        <taxon>Acidobacteriota</taxon>
        <taxon>Terriglobia</taxon>
        <taxon>Terriglobales</taxon>
        <taxon>Acidobacteriaceae</taxon>
        <taxon>Granulicella</taxon>
    </lineage>
</organism>
<proteinExistence type="predicted"/>
<reference evidence="7 8" key="1">
    <citation type="submission" date="2020-08" db="EMBL/GenBank/DDBJ databases">
        <title>Genomic Encyclopedia of Type Strains, Phase IV (KMG-V): Genome sequencing to study the core and pangenomes of soil and plant-associated prokaryotes.</title>
        <authorList>
            <person name="Whitman W."/>
        </authorList>
    </citation>
    <scope>NUCLEOTIDE SEQUENCE [LARGE SCALE GENOMIC DNA]</scope>
    <source>
        <strain evidence="7 8">M8UP14</strain>
    </source>
</reference>
<comment type="catalytic activity">
    <reaction evidence="5">
        <text>glycyl-tRNA(Gly) + acetyl-CoA = N-acetylglycyl-tRNA(Gly) + CoA + H(+)</text>
        <dbReference type="Rhea" id="RHEA:81867"/>
        <dbReference type="Rhea" id="RHEA-COMP:9683"/>
        <dbReference type="Rhea" id="RHEA-COMP:19766"/>
        <dbReference type="ChEBI" id="CHEBI:15378"/>
        <dbReference type="ChEBI" id="CHEBI:57287"/>
        <dbReference type="ChEBI" id="CHEBI:57288"/>
        <dbReference type="ChEBI" id="CHEBI:78522"/>
        <dbReference type="ChEBI" id="CHEBI:232036"/>
    </reaction>
</comment>
<accession>A0A7W8E6T2</accession>
<dbReference type="EMBL" id="JACHIP010000017">
    <property type="protein sequence ID" value="MBB5060679.1"/>
    <property type="molecule type" value="Genomic_DNA"/>
</dbReference>
<gene>
    <name evidence="7" type="ORF">HDF16_005415</name>
</gene>
<dbReference type="GO" id="GO:0016747">
    <property type="term" value="F:acyltransferase activity, transferring groups other than amino-acyl groups"/>
    <property type="evidence" value="ECO:0007669"/>
    <property type="project" value="InterPro"/>
</dbReference>
<dbReference type="Gene3D" id="3.40.630.30">
    <property type="match status" value="1"/>
</dbReference>
<keyword evidence="1" id="KW-0678">Repressor</keyword>
<evidence type="ECO:0000256" key="1">
    <source>
        <dbReference type="ARBA" id="ARBA00022491"/>
    </source>
</evidence>
<feature type="domain" description="N-acetyltransferase" evidence="6">
    <location>
        <begin position="1"/>
        <end position="81"/>
    </location>
</feature>
<dbReference type="PROSITE" id="PS51186">
    <property type="entry name" value="GNAT"/>
    <property type="match status" value="1"/>
</dbReference>
<sequence>MPDPIPVVMLGRLAVDLSLARKGVGRGLFKDAIQRVSHAADTIGIRGIVVHPISDDARAFYFKLGFSECVGDPRLMVVTLKDAREVLNDISV</sequence>
<comment type="caution">
    <text evidence="7">The sequence shown here is derived from an EMBL/GenBank/DDBJ whole genome shotgun (WGS) entry which is preliminary data.</text>
</comment>
<evidence type="ECO:0000256" key="3">
    <source>
        <dbReference type="ARBA" id="ARBA00022679"/>
    </source>
</evidence>
<keyword evidence="8" id="KW-1185">Reference proteome</keyword>
<dbReference type="Proteomes" id="UP000540989">
    <property type="component" value="Unassembled WGS sequence"/>
</dbReference>
<dbReference type="InterPro" id="IPR016181">
    <property type="entry name" value="Acyl_CoA_acyltransferase"/>
</dbReference>
<dbReference type="AlphaFoldDB" id="A0A7W8E6T2"/>
<dbReference type="PANTHER" id="PTHR36449:SF1">
    <property type="entry name" value="ACETYLTRANSFERASE"/>
    <property type="match status" value="1"/>
</dbReference>
<dbReference type="InterPro" id="IPR000182">
    <property type="entry name" value="GNAT_dom"/>
</dbReference>
<keyword evidence="2" id="KW-1277">Toxin-antitoxin system</keyword>